<keyword evidence="1" id="KW-1133">Transmembrane helix</keyword>
<evidence type="ECO:0000313" key="3">
    <source>
        <dbReference type="Proteomes" id="UP000317839"/>
    </source>
</evidence>
<keyword evidence="1" id="KW-0812">Transmembrane</keyword>
<sequence>MKQKYFLIPLALGIILGPVYILVVGHFSGEKIVEQRIWGDSRFAVGNHSLAASRKQSQSSSMRIFLSPEMNPIRFSFPAQYISRAVIKREKYSRFLAELTFDSQVIWQKTLSINEKPRKKESSSSFGQARNNRAAAGDTTFHVEKAGDYQLAITPSSLQQVNISDLSVSVRRNVTHPNMFIWLPGVLLVLVGVAGFYYFGRKQS</sequence>
<feature type="transmembrane region" description="Helical" evidence="1">
    <location>
        <begin position="179"/>
        <end position="199"/>
    </location>
</feature>
<evidence type="ECO:0000256" key="1">
    <source>
        <dbReference type="SAM" id="Phobius"/>
    </source>
</evidence>
<dbReference type="EMBL" id="VIKR01000003">
    <property type="protein sequence ID" value="TQV73622.1"/>
    <property type="molecule type" value="Genomic_DNA"/>
</dbReference>
<reference evidence="2 3" key="1">
    <citation type="submission" date="2019-06" db="EMBL/GenBank/DDBJ databases">
        <title>Draft genome of Aliikangiella marina GYP-15.</title>
        <authorList>
            <person name="Wang G."/>
        </authorList>
    </citation>
    <scope>NUCLEOTIDE SEQUENCE [LARGE SCALE GENOMIC DNA]</scope>
    <source>
        <strain evidence="2 3">GYP-15</strain>
    </source>
</reference>
<organism evidence="2 3">
    <name type="scientific">Aliikangiella marina</name>
    <dbReference type="NCBI Taxonomy" id="1712262"/>
    <lineage>
        <taxon>Bacteria</taxon>
        <taxon>Pseudomonadati</taxon>
        <taxon>Pseudomonadota</taxon>
        <taxon>Gammaproteobacteria</taxon>
        <taxon>Oceanospirillales</taxon>
        <taxon>Pleioneaceae</taxon>
        <taxon>Aliikangiella</taxon>
    </lineage>
</organism>
<dbReference type="Proteomes" id="UP000317839">
    <property type="component" value="Unassembled WGS sequence"/>
</dbReference>
<keyword evidence="1" id="KW-0472">Membrane</keyword>
<protein>
    <submittedName>
        <fullName evidence="2">Uncharacterized protein</fullName>
    </submittedName>
</protein>
<gene>
    <name evidence="2" type="ORF">FLL45_12165</name>
</gene>
<accession>A0A545T8S9</accession>
<dbReference type="AlphaFoldDB" id="A0A545T8S9"/>
<feature type="transmembrane region" description="Helical" evidence="1">
    <location>
        <begin position="6"/>
        <end position="27"/>
    </location>
</feature>
<proteinExistence type="predicted"/>
<comment type="caution">
    <text evidence="2">The sequence shown here is derived from an EMBL/GenBank/DDBJ whole genome shotgun (WGS) entry which is preliminary data.</text>
</comment>
<evidence type="ECO:0000313" key="2">
    <source>
        <dbReference type="EMBL" id="TQV73622.1"/>
    </source>
</evidence>
<dbReference type="RefSeq" id="WP_142942330.1">
    <property type="nucleotide sequence ID" value="NZ_VIKR01000003.1"/>
</dbReference>
<keyword evidence="3" id="KW-1185">Reference proteome</keyword>
<name>A0A545T8S9_9GAMM</name>